<dbReference type="EMBL" id="CP019698">
    <property type="protein sequence ID" value="AQS58072.1"/>
    <property type="molecule type" value="Genomic_DNA"/>
</dbReference>
<dbReference type="Proteomes" id="UP000189464">
    <property type="component" value="Chromosome"/>
</dbReference>
<feature type="transmembrane region" description="Helical" evidence="1">
    <location>
        <begin position="51"/>
        <end position="68"/>
    </location>
</feature>
<keyword evidence="1" id="KW-1133">Transmembrane helix</keyword>
<reference evidence="2 3" key="1">
    <citation type="journal article" date="2016" name="Int. J. Syst. Evol. Microbiol.">
        <title>Desulfotomaculum ferrireducens sp. nov., a moderately thermophilic sulfate-reducing and dissimilatory Fe(III)-reducing bacterium isolated from compost.</title>
        <authorList>
            <person name="Yang G."/>
            <person name="Guo J."/>
            <person name="Zhuang L."/>
            <person name="Yuan Y."/>
            <person name="Zhou S."/>
        </authorList>
    </citation>
    <scope>NUCLEOTIDE SEQUENCE [LARGE SCALE GENOMIC DNA]</scope>
    <source>
        <strain evidence="2 3">GSS09</strain>
    </source>
</reference>
<feature type="transmembrane region" description="Helical" evidence="1">
    <location>
        <begin position="107"/>
        <end position="128"/>
    </location>
</feature>
<protein>
    <submittedName>
        <fullName evidence="2">Uncharacterized protein</fullName>
    </submittedName>
</protein>
<keyword evidence="3" id="KW-1185">Reference proteome</keyword>
<dbReference type="KEGG" id="dfg:B0537_02550"/>
<evidence type="ECO:0000313" key="3">
    <source>
        <dbReference type="Proteomes" id="UP000189464"/>
    </source>
</evidence>
<name>A0A1S6ITI4_9FIRM</name>
<sequence length="150" mass="17348">MELNIRKSALVFLDTVFLLVFIFLTIVHYWFFLILGNPIPTHISVNDLKNYSIFSCFLFLLAYVYLIFLKGSPVWQRVKIILIGFHSLLGILLWLYTISNSLDTQNLYRYCAFSGLISSGGLFLFCLWRFHLLNNKKNCDYICGGLPGAM</sequence>
<evidence type="ECO:0000256" key="1">
    <source>
        <dbReference type="SAM" id="Phobius"/>
    </source>
</evidence>
<accession>A0A1S6ITI4</accession>
<feature type="transmembrane region" description="Helical" evidence="1">
    <location>
        <begin position="12"/>
        <end position="31"/>
    </location>
</feature>
<gene>
    <name evidence="2" type="ORF">B0537_02550</name>
</gene>
<organism evidence="2 3">
    <name type="scientific">Desulforamulus ferrireducens</name>
    <dbReference type="NCBI Taxonomy" id="1833852"/>
    <lineage>
        <taxon>Bacteria</taxon>
        <taxon>Bacillati</taxon>
        <taxon>Bacillota</taxon>
        <taxon>Clostridia</taxon>
        <taxon>Eubacteriales</taxon>
        <taxon>Peptococcaceae</taxon>
        <taxon>Desulforamulus</taxon>
    </lineage>
</organism>
<evidence type="ECO:0000313" key="2">
    <source>
        <dbReference type="EMBL" id="AQS58072.1"/>
    </source>
</evidence>
<dbReference type="STRING" id="1833852.B0537_02550"/>
<feature type="transmembrane region" description="Helical" evidence="1">
    <location>
        <begin position="80"/>
        <end position="101"/>
    </location>
</feature>
<proteinExistence type="predicted"/>
<dbReference type="AlphaFoldDB" id="A0A1S6ITI4"/>
<keyword evidence="1" id="KW-0472">Membrane</keyword>
<keyword evidence="1" id="KW-0812">Transmembrane</keyword>